<keyword evidence="3 7" id="KW-0548">Nucleotidyltransferase</keyword>
<dbReference type="GO" id="GO:0004781">
    <property type="term" value="F:sulfate adenylyltransferase (ATP) activity"/>
    <property type="evidence" value="ECO:0007669"/>
    <property type="project" value="UniProtKB-UniRule"/>
</dbReference>
<dbReference type="PANTHER" id="PTHR43196">
    <property type="entry name" value="SULFATE ADENYLYLTRANSFERASE SUBUNIT 2"/>
    <property type="match status" value="1"/>
</dbReference>
<name>A0A918PSQ7_9CAUL</name>
<evidence type="ECO:0000256" key="2">
    <source>
        <dbReference type="ARBA" id="ARBA00022679"/>
    </source>
</evidence>
<dbReference type="Pfam" id="PF01507">
    <property type="entry name" value="PAPS_reduct"/>
    <property type="match status" value="1"/>
</dbReference>
<evidence type="ECO:0000256" key="4">
    <source>
        <dbReference type="ARBA" id="ARBA00022741"/>
    </source>
</evidence>
<evidence type="ECO:0000256" key="3">
    <source>
        <dbReference type="ARBA" id="ARBA00022695"/>
    </source>
</evidence>
<evidence type="ECO:0000313" key="10">
    <source>
        <dbReference type="EMBL" id="GGZ21414.1"/>
    </source>
</evidence>
<accession>A0A918PSQ7</accession>
<dbReference type="NCBIfam" id="TIGR02039">
    <property type="entry name" value="CysD"/>
    <property type="match status" value="1"/>
</dbReference>
<feature type="domain" description="Phosphoadenosine phosphosulphate reductase" evidence="9">
    <location>
        <begin position="33"/>
        <end position="260"/>
    </location>
</feature>
<comment type="catalytic activity">
    <reaction evidence="6 7">
        <text>sulfate + ATP + H(+) = adenosine 5'-phosphosulfate + diphosphate</text>
        <dbReference type="Rhea" id="RHEA:18133"/>
        <dbReference type="ChEBI" id="CHEBI:15378"/>
        <dbReference type="ChEBI" id="CHEBI:16189"/>
        <dbReference type="ChEBI" id="CHEBI:30616"/>
        <dbReference type="ChEBI" id="CHEBI:33019"/>
        <dbReference type="ChEBI" id="CHEBI:58243"/>
        <dbReference type="EC" id="2.7.7.4"/>
    </reaction>
</comment>
<keyword evidence="5 7" id="KW-0067">ATP-binding</keyword>
<dbReference type="Proteomes" id="UP000662572">
    <property type="component" value="Unassembled WGS sequence"/>
</dbReference>
<comment type="pathway">
    <text evidence="7">Sulfur metabolism; hydrogen sulfide biosynthesis; sulfite from sulfate: step 1/3.</text>
</comment>
<evidence type="ECO:0000256" key="8">
    <source>
        <dbReference type="SAM" id="MobiDB-lite"/>
    </source>
</evidence>
<dbReference type="InterPro" id="IPR050128">
    <property type="entry name" value="Sulfate_adenylyltrnsfr_sub2"/>
</dbReference>
<proteinExistence type="inferred from homology"/>
<evidence type="ECO:0000256" key="1">
    <source>
        <dbReference type="ARBA" id="ARBA00008885"/>
    </source>
</evidence>
<dbReference type="EC" id="2.7.7.4" evidence="7"/>
<comment type="subunit">
    <text evidence="7">Heterodimer composed of CysD, the smaller subunit, and CysN.</text>
</comment>
<dbReference type="HAMAP" id="MF_00064">
    <property type="entry name" value="Sulf_adenylyltr_sub2"/>
    <property type="match status" value="1"/>
</dbReference>
<dbReference type="NCBIfam" id="NF009214">
    <property type="entry name" value="PRK12563.1"/>
    <property type="match status" value="1"/>
</dbReference>
<dbReference type="InterPro" id="IPR011784">
    <property type="entry name" value="SO4_adenylTrfase_ssu"/>
</dbReference>
<dbReference type="SUPFAM" id="SSF52402">
    <property type="entry name" value="Adenine nucleotide alpha hydrolases-like"/>
    <property type="match status" value="1"/>
</dbReference>
<dbReference type="GO" id="GO:0005524">
    <property type="term" value="F:ATP binding"/>
    <property type="evidence" value="ECO:0007669"/>
    <property type="project" value="UniProtKB-KW"/>
</dbReference>
<evidence type="ECO:0000256" key="6">
    <source>
        <dbReference type="ARBA" id="ARBA00049370"/>
    </source>
</evidence>
<organism evidence="10 11">
    <name type="scientific">Asticcacaulis endophyticus</name>
    <dbReference type="NCBI Taxonomy" id="1395890"/>
    <lineage>
        <taxon>Bacteria</taxon>
        <taxon>Pseudomonadati</taxon>
        <taxon>Pseudomonadota</taxon>
        <taxon>Alphaproteobacteria</taxon>
        <taxon>Caulobacterales</taxon>
        <taxon>Caulobacteraceae</taxon>
        <taxon>Asticcacaulis</taxon>
    </lineage>
</organism>
<dbReference type="PIRSF" id="PIRSF002936">
    <property type="entry name" value="CysDAde_trans"/>
    <property type="match status" value="1"/>
</dbReference>
<dbReference type="Gene3D" id="3.40.50.620">
    <property type="entry name" value="HUPs"/>
    <property type="match status" value="1"/>
</dbReference>
<comment type="similarity">
    <text evidence="1 7">Belongs to the PAPS reductase family. CysD subfamily.</text>
</comment>
<keyword evidence="2 7" id="KW-0808">Transferase</keyword>
<dbReference type="NCBIfam" id="NF003587">
    <property type="entry name" value="PRK05253.1"/>
    <property type="match status" value="1"/>
</dbReference>
<dbReference type="AlphaFoldDB" id="A0A918PSQ7"/>
<gene>
    <name evidence="7 10" type="primary">cysD</name>
    <name evidence="10" type="ORF">GCM10011273_02620</name>
</gene>
<evidence type="ECO:0000256" key="7">
    <source>
        <dbReference type="HAMAP-Rule" id="MF_00064"/>
    </source>
</evidence>
<comment type="function">
    <text evidence="7">With CysN forms the ATP sulfurylase (ATPS) that catalyzes the adenylation of sulfate producing adenosine 5'-phosphosulfate (APS) and diphosphate, the first enzymatic step in sulfur assimilation pathway. APS synthesis involves the formation of a high-energy phosphoric-sulfuric acid anhydride bond driven by GTP hydrolysis by CysN coupled to ATP hydrolysis by CysD.</text>
</comment>
<dbReference type="InterPro" id="IPR014729">
    <property type="entry name" value="Rossmann-like_a/b/a_fold"/>
</dbReference>
<keyword evidence="11" id="KW-1185">Reference proteome</keyword>
<evidence type="ECO:0000313" key="11">
    <source>
        <dbReference type="Proteomes" id="UP000662572"/>
    </source>
</evidence>
<reference evidence="10" key="1">
    <citation type="journal article" date="2014" name="Int. J. Syst. Evol. Microbiol.">
        <title>Complete genome sequence of Corynebacterium casei LMG S-19264T (=DSM 44701T), isolated from a smear-ripened cheese.</title>
        <authorList>
            <consortium name="US DOE Joint Genome Institute (JGI-PGF)"/>
            <person name="Walter F."/>
            <person name="Albersmeier A."/>
            <person name="Kalinowski J."/>
            <person name="Ruckert C."/>
        </authorList>
    </citation>
    <scope>NUCLEOTIDE SEQUENCE</scope>
    <source>
        <strain evidence="10">KCTC 32296</strain>
    </source>
</reference>
<evidence type="ECO:0000256" key="5">
    <source>
        <dbReference type="ARBA" id="ARBA00022840"/>
    </source>
</evidence>
<dbReference type="GO" id="GO:0000103">
    <property type="term" value="P:sulfate assimilation"/>
    <property type="evidence" value="ECO:0007669"/>
    <property type="project" value="UniProtKB-UniRule"/>
</dbReference>
<comment type="caution">
    <text evidence="10">The sequence shown here is derived from an EMBL/GenBank/DDBJ whole genome shotgun (WGS) entry which is preliminary data.</text>
</comment>
<protein>
    <recommendedName>
        <fullName evidence="7">Sulfate adenylyltransferase subunit 2</fullName>
        <ecNumber evidence="7">2.7.7.4</ecNumber>
    </recommendedName>
    <alternativeName>
        <fullName evidence="7">ATP-sulfurylase small subunit</fullName>
    </alternativeName>
    <alternativeName>
        <fullName evidence="7">Sulfate adenylate transferase</fullName>
        <shortName evidence="7">SAT</shortName>
    </alternativeName>
</protein>
<sequence>MSNIITYPVSDHLKRLEAESIEIMREVAASFENPVMLYSIGKDSGVMLHLAMKAFYPSKLPFPLLHVDTRWKFADMIRHRDMIAEKYGVKLLVYTNPEGVERNINPIDSGSSLHTQIMKTEALKRALDLYGFDAAFGGARRDEEKSRAKERIFSFRSAGHVWDPRNQRPELWNHYNTRINKGETIRVFPLSNWTELDIWEYTRAENIPIVPLYLSAPRPVVKRSGMLIMRDDERMPLNPGEEVEIRNIRFRSLGCYPLSAAVESEADTLDDIIAEMRASRSSERQGRLIDSDESASMEKKKKEGYF</sequence>
<dbReference type="RefSeq" id="WP_189484570.1">
    <property type="nucleotide sequence ID" value="NZ_BMZB01000001.1"/>
</dbReference>
<dbReference type="GO" id="GO:0070814">
    <property type="term" value="P:hydrogen sulfide biosynthetic process"/>
    <property type="evidence" value="ECO:0007669"/>
    <property type="project" value="UniProtKB-UniRule"/>
</dbReference>
<evidence type="ECO:0000259" key="9">
    <source>
        <dbReference type="Pfam" id="PF01507"/>
    </source>
</evidence>
<dbReference type="PANTHER" id="PTHR43196:SF1">
    <property type="entry name" value="SULFATE ADENYLYLTRANSFERASE SUBUNIT 2"/>
    <property type="match status" value="1"/>
</dbReference>
<feature type="region of interest" description="Disordered" evidence="8">
    <location>
        <begin position="279"/>
        <end position="306"/>
    </location>
</feature>
<keyword evidence="4 7" id="KW-0547">Nucleotide-binding</keyword>
<reference evidence="10" key="2">
    <citation type="submission" date="2020-09" db="EMBL/GenBank/DDBJ databases">
        <authorList>
            <person name="Sun Q."/>
            <person name="Kim S."/>
        </authorList>
    </citation>
    <scope>NUCLEOTIDE SEQUENCE</scope>
    <source>
        <strain evidence="10">KCTC 32296</strain>
    </source>
</reference>
<dbReference type="FunFam" id="3.40.50.620:FF:000002">
    <property type="entry name" value="Sulfate adenylyltransferase subunit 2"/>
    <property type="match status" value="1"/>
</dbReference>
<dbReference type="InterPro" id="IPR002500">
    <property type="entry name" value="PAPS_reduct_dom"/>
</dbReference>
<dbReference type="EMBL" id="BMZB01000001">
    <property type="protein sequence ID" value="GGZ21414.1"/>
    <property type="molecule type" value="Genomic_DNA"/>
</dbReference>